<keyword evidence="4" id="KW-0820">tRNA-binding</keyword>
<keyword evidence="9" id="KW-0648">Protein biosynthesis</keyword>
<evidence type="ECO:0000256" key="1">
    <source>
        <dbReference type="ARBA" id="ARBA00008226"/>
    </source>
</evidence>
<evidence type="ECO:0000256" key="3">
    <source>
        <dbReference type="ARBA" id="ARBA00017959"/>
    </source>
</evidence>
<evidence type="ECO:0000256" key="7">
    <source>
        <dbReference type="ARBA" id="ARBA00022840"/>
    </source>
</evidence>
<evidence type="ECO:0000256" key="2">
    <source>
        <dbReference type="ARBA" id="ARBA00013168"/>
    </source>
</evidence>
<evidence type="ECO:0000313" key="13">
    <source>
        <dbReference type="EMBL" id="RJP56655.1"/>
    </source>
</evidence>
<evidence type="ECO:0000256" key="6">
    <source>
        <dbReference type="ARBA" id="ARBA00022741"/>
    </source>
</evidence>
<dbReference type="GO" id="GO:0004813">
    <property type="term" value="F:alanine-tRNA ligase activity"/>
    <property type="evidence" value="ECO:0007669"/>
    <property type="project" value="UniProtKB-EC"/>
</dbReference>
<keyword evidence="7" id="KW-0067">ATP-binding</keyword>
<feature type="non-terminal residue" evidence="13">
    <location>
        <position position="1"/>
    </location>
</feature>
<feature type="domain" description="DHHA1" evidence="12">
    <location>
        <begin position="2"/>
        <end position="79"/>
    </location>
</feature>
<sequence>SKIASGIIALASQNNNALVFLVMITKDLVQKGYNAGNLVKGMAQIAGGNGGGRPDMAQAGAPDISKLDDAIQTLYSTLNKQDK</sequence>
<accession>A0A3A4QRK6</accession>
<evidence type="ECO:0000256" key="11">
    <source>
        <dbReference type="ARBA" id="ARBA00032577"/>
    </source>
</evidence>
<dbReference type="GO" id="GO:0006412">
    <property type="term" value="P:translation"/>
    <property type="evidence" value="ECO:0007669"/>
    <property type="project" value="UniProtKB-KW"/>
</dbReference>
<protein>
    <recommendedName>
        <fullName evidence="3">Alanine--tRNA ligase</fullName>
        <ecNumber evidence="2">6.1.1.7</ecNumber>
    </recommendedName>
    <alternativeName>
        <fullName evidence="11">Alanyl-tRNA synthetase</fullName>
    </alternativeName>
</protein>
<reference evidence="13 14" key="1">
    <citation type="journal article" date="2017" name="ISME J.">
        <title>Energy and carbon metabolisms in a deep terrestrial subsurface fluid microbial community.</title>
        <authorList>
            <person name="Momper L."/>
            <person name="Jungbluth S.P."/>
            <person name="Lee M.D."/>
            <person name="Amend J.P."/>
        </authorList>
    </citation>
    <scope>NUCLEOTIDE SEQUENCE [LARGE SCALE GENOMIC DNA]</scope>
    <source>
        <strain evidence="13">SURF_26</strain>
    </source>
</reference>
<dbReference type="Pfam" id="PF02272">
    <property type="entry name" value="DHHA1"/>
    <property type="match status" value="1"/>
</dbReference>
<dbReference type="AlphaFoldDB" id="A0A3A4QRK6"/>
<comment type="caution">
    <text evidence="13">The sequence shown here is derived from an EMBL/GenBank/DDBJ whole genome shotgun (WGS) entry which is preliminary data.</text>
</comment>
<dbReference type="GO" id="GO:0005524">
    <property type="term" value="F:ATP binding"/>
    <property type="evidence" value="ECO:0007669"/>
    <property type="project" value="UniProtKB-KW"/>
</dbReference>
<keyword evidence="8" id="KW-0694">RNA-binding</keyword>
<evidence type="ECO:0000256" key="4">
    <source>
        <dbReference type="ARBA" id="ARBA00022555"/>
    </source>
</evidence>
<evidence type="ECO:0000256" key="5">
    <source>
        <dbReference type="ARBA" id="ARBA00022598"/>
    </source>
</evidence>
<evidence type="ECO:0000256" key="9">
    <source>
        <dbReference type="ARBA" id="ARBA00022917"/>
    </source>
</evidence>
<dbReference type="EC" id="6.1.1.7" evidence="2"/>
<gene>
    <name evidence="13" type="ORF">C4541_11645</name>
</gene>
<evidence type="ECO:0000313" key="14">
    <source>
        <dbReference type="Proteomes" id="UP000266426"/>
    </source>
</evidence>
<dbReference type="Gene3D" id="3.10.310.40">
    <property type="match status" value="1"/>
</dbReference>
<keyword evidence="5" id="KW-0436">Ligase</keyword>
<comment type="similarity">
    <text evidence="1">Belongs to the class-II aminoacyl-tRNA synthetase family.</text>
</comment>
<keyword evidence="6" id="KW-0547">Nucleotide-binding</keyword>
<name>A0A3A4QRK6_9BACT</name>
<keyword evidence="10" id="KW-0030">Aminoacyl-tRNA synthetase</keyword>
<dbReference type="EMBL" id="QZJZ01000092">
    <property type="protein sequence ID" value="RJP56655.1"/>
    <property type="molecule type" value="Genomic_DNA"/>
</dbReference>
<dbReference type="InterPro" id="IPR003156">
    <property type="entry name" value="DHHA1_dom"/>
</dbReference>
<dbReference type="GO" id="GO:0000049">
    <property type="term" value="F:tRNA binding"/>
    <property type="evidence" value="ECO:0007669"/>
    <property type="project" value="UniProtKB-KW"/>
</dbReference>
<proteinExistence type="inferred from homology"/>
<dbReference type="Proteomes" id="UP000266426">
    <property type="component" value="Unassembled WGS sequence"/>
</dbReference>
<dbReference type="FunFam" id="3.10.310.40:FF:000001">
    <property type="entry name" value="Alanine--tRNA ligase"/>
    <property type="match status" value="1"/>
</dbReference>
<organism evidence="13 14">
    <name type="scientific">Candidatus Auribacter fodinae</name>
    <dbReference type="NCBI Taxonomy" id="2093366"/>
    <lineage>
        <taxon>Bacteria</taxon>
        <taxon>Pseudomonadati</taxon>
        <taxon>Candidatus Auribacterota</taxon>
        <taxon>Candidatus Auribacteria</taxon>
        <taxon>Candidatus Auribacterales</taxon>
        <taxon>Candidatus Auribacteraceae</taxon>
        <taxon>Candidatus Auribacter</taxon>
    </lineage>
</organism>
<evidence type="ECO:0000256" key="10">
    <source>
        <dbReference type="ARBA" id="ARBA00023146"/>
    </source>
</evidence>
<evidence type="ECO:0000256" key="8">
    <source>
        <dbReference type="ARBA" id="ARBA00022884"/>
    </source>
</evidence>
<evidence type="ECO:0000259" key="12">
    <source>
        <dbReference type="Pfam" id="PF02272"/>
    </source>
</evidence>